<dbReference type="SUPFAM" id="SSF49265">
    <property type="entry name" value="Fibronectin type III"/>
    <property type="match status" value="1"/>
</dbReference>
<sequence length="206" mass="22106">MTIQKVITGFARLRDEDLNTFTQNILNKMTGNTNFVTPAPALADVETSLKDYQAALAHAKGGTKEATSLKREKRAALEALLRDLAAYVQVTGKNNSTVLLSSGFDLRKASTPIGILAKPVAVKIVPGPNPGSVRISVERIAGADSYIFQYVEAPALPTSLWHTKAATARTITIDNLTIGKEYAFRIGAVGSDPTIVYSEVLTKFIA</sequence>
<dbReference type="RefSeq" id="WP_119752652.1">
    <property type="nucleotide sequence ID" value="NZ_CP032382.1"/>
</dbReference>
<evidence type="ECO:0000313" key="2">
    <source>
        <dbReference type="Proteomes" id="UP000266183"/>
    </source>
</evidence>
<dbReference type="EMBL" id="CP032382">
    <property type="protein sequence ID" value="AYB29333.1"/>
    <property type="molecule type" value="Genomic_DNA"/>
</dbReference>
<dbReference type="InterPro" id="IPR003961">
    <property type="entry name" value="FN3_dom"/>
</dbReference>
<dbReference type="CDD" id="cd00063">
    <property type="entry name" value="FN3"/>
    <property type="match status" value="1"/>
</dbReference>
<evidence type="ECO:0008006" key="3">
    <source>
        <dbReference type="Google" id="ProtNLM"/>
    </source>
</evidence>
<dbReference type="KEGG" id="chk:D4L85_01480"/>
<gene>
    <name evidence="1" type="ORF">D4L85_01480</name>
</gene>
<reference evidence="2" key="1">
    <citation type="submission" date="2018-09" db="EMBL/GenBank/DDBJ databases">
        <title>Chryseolinea sp. KIS68-18 isolated from soil.</title>
        <authorList>
            <person name="Weon H.-Y."/>
            <person name="Kwon S.-W."/>
            <person name="Lee S.A."/>
        </authorList>
    </citation>
    <scope>NUCLEOTIDE SEQUENCE [LARGE SCALE GENOMIC DNA]</scope>
    <source>
        <strain evidence="2">KIS68-18</strain>
    </source>
</reference>
<accession>A0A385SCH5</accession>
<protein>
    <recommendedName>
        <fullName evidence="3">Fibronectin type III domain-containing protein</fullName>
    </recommendedName>
</protein>
<keyword evidence="2" id="KW-1185">Reference proteome</keyword>
<dbReference type="Gene3D" id="2.60.40.10">
    <property type="entry name" value="Immunoglobulins"/>
    <property type="match status" value="1"/>
</dbReference>
<evidence type="ECO:0000313" key="1">
    <source>
        <dbReference type="EMBL" id="AYB29333.1"/>
    </source>
</evidence>
<dbReference type="Proteomes" id="UP000266183">
    <property type="component" value="Chromosome"/>
</dbReference>
<name>A0A385SCH5_9BACT</name>
<proteinExistence type="predicted"/>
<dbReference type="OrthoDB" id="675942at2"/>
<dbReference type="InterPro" id="IPR013783">
    <property type="entry name" value="Ig-like_fold"/>
</dbReference>
<dbReference type="AlphaFoldDB" id="A0A385SCH5"/>
<organism evidence="1 2">
    <name type="scientific">Chryseolinea soli</name>
    <dbReference type="NCBI Taxonomy" id="2321403"/>
    <lineage>
        <taxon>Bacteria</taxon>
        <taxon>Pseudomonadati</taxon>
        <taxon>Bacteroidota</taxon>
        <taxon>Cytophagia</taxon>
        <taxon>Cytophagales</taxon>
        <taxon>Fulvivirgaceae</taxon>
        <taxon>Chryseolinea</taxon>
    </lineage>
</organism>
<dbReference type="InterPro" id="IPR036116">
    <property type="entry name" value="FN3_sf"/>
</dbReference>